<dbReference type="Proteomes" id="UP000274792">
    <property type="component" value="Unassembled WGS sequence"/>
</dbReference>
<comment type="caution">
    <text evidence="1">The sequence shown here is derived from an EMBL/GenBank/DDBJ whole genome shotgun (WGS) entry which is preliminary data.</text>
</comment>
<evidence type="ECO:0000313" key="1">
    <source>
        <dbReference type="EMBL" id="RTX74382.1"/>
    </source>
</evidence>
<protein>
    <submittedName>
        <fullName evidence="1">Uncharacterized protein</fullName>
    </submittedName>
</protein>
<gene>
    <name evidence="1" type="ORF">CD117_02960</name>
</gene>
<dbReference type="AlphaFoldDB" id="A0AAJ4SJA2"/>
<dbReference type="EMBL" id="RXWV01000019">
    <property type="protein sequence ID" value="RTX74382.1"/>
    <property type="molecule type" value="Genomic_DNA"/>
</dbReference>
<evidence type="ECO:0000313" key="2">
    <source>
        <dbReference type="Proteomes" id="UP000274792"/>
    </source>
</evidence>
<proteinExistence type="predicted"/>
<accession>A0AAJ4SJA2</accession>
<organism evidence="1 2">
    <name type="scientific">Mammaliicoccus sciuri</name>
    <name type="common">Staphylococcus sciuri</name>
    <dbReference type="NCBI Taxonomy" id="1296"/>
    <lineage>
        <taxon>Bacteria</taxon>
        <taxon>Bacillati</taxon>
        <taxon>Bacillota</taxon>
        <taxon>Bacilli</taxon>
        <taxon>Bacillales</taxon>
        <taxon>Staphylococcaceae</taxon>
        <taxon>Mammaliicoccus</taxon>
    </lineage>
</organism>
<dbReference type="RefSeq" id="WP_126476642.1">
    <property type="nucleotide sequence ID" value="NZ_RXWV01000019.1"/>
</dbReference>
<name>A0AAJ4SJA2_MAMSC</name>
<sequence>MWEIKQELSDYELLVHYNPYYIKNKIECSYDYIEVMYDYHYPHAVGDLATHTIYFESVHLENLAISIIEYKEGLRKYIERTNTNLKVIEEVTQHYSQFDKDDIDLFFKTDGEYYPNQVIARLKYDAYKLSNKLRAARIRAREKAELLSKVETS</sequence>
<reference evidence="1 2" key="1">
    <citation type="submission" date="2018-10" db="EMBL/GenBank/DDBJ databases">
        <title>A collection Staphylococci species genome sequencing.</title>
        <authorList>
            <person name="Cole K."/>
        </authorList>
    </citation>
    <scope>NUCLEOTIDE SEQUENCE [LARGE SCALE GENOMIC DNA]</scope>
    <source>
        <strain evidence="2">NCTC 12218</strain>
    </source>
</reference>